<organism evidence="6 7">
    <name type="scientific">Aristolochia fimbriata</name>
    <name type="common">White veined hardy Dutchman's pipe vine</name>
    <dbReference type="NCBI Taxonomy" id="158543"/>
    <lineage>
        <taxon>Eukaryota</taxon>
        <taxon>Viridiplantae</taxon>
        <taxon>Streptophyta</taxon>
        <taxon>Embryophyta</taxon>
        <taxon>Tracheophyta</taxon>
        <taxon>Spermatophyta</taxon>
        <taxon>Magnoliopsida</taxon>
        <taxon>Magnoliidae</taxon>
        <taxon>Piperales</taxon>
        <taxon>Aristolochiaceae</taxon>
        <taxon>Aristolochia</taxon>
    </lineage>
</organism>
<keyword evidence="4" id="KW-0676">Redox-active center</keyword>
<evidence type="ECO:0000256" key="4">
    <source>
        <dbReference type="ARBA" id="ARBA00023284"/>
    </source>
</evidence>
<dbReference type="InterPro" id="IPR011905">
    <property type="entry name" value="GlrX-like_pln_2"/>
</dbReference>
<dbReference type="Proteomes" id="UP000825729">
    <property type="component" value="Unassembled WGS sequence"/>
</dbReference>
<dbReference type="InterPro" id="IPR002109">
    <property type="entry name" value="Glutaredoxin"/>
</dbReference>
<evidence type="ECO:0000313" key="6">
    <source>
        <dbReference type="EMBL" id="KAG9459801.1"/>
    </source>
</evidence>
<dbReference type="GO" id="GO:0005737">
    <property type="term" value="C:cytoplasm"/>
    <property type="evidence" value="ECO:0007669"/>
    <property type="project" value="UniProtKB-SubCell"/>
</dbReference>
<dbReference type="FunFam" id="3.40.30.10:FF:000028">
    <property type="entry name" value="Glutaredoxin family protein"/>
    <property type="match status" value="1"/>
</dbReference>
<evidence type="ECO:0000259" key="5">
    <source>
        <dbReference type="Pfam" id="PF00462"/>
    </source>
</evidence>
<dbReference type="PANTHER" id="PTHR10168">
    <property type="entry name" value="GLUTAREDOXIN"/>
    <property type="match status" value="1"/>
</dbReference>
<keyword evidence="3" id="KW-0963">Cytoplasm</keyword>
<dbReference type="AlphaFoldDB" id="A0AAV7FG41"/>
<sequence>MEAITRMASQNVVVIFSVSSCFMCLSIKRLFYDLGVSPAVHELDQEPRGKEMEKALANLLGRRPSVPAIFIGGRLIGSIDQVMSLHLSGSLVPLLKREGALWL</sequence>
<comment type="caution">
    <text evidence="6">The sequence shown here is derived from an EMBL/GenBank/DDBJ whole genome shotgun (WGS) entry which is preliminary data.</text>
</comment>
<keyword evidence="7" id="KW-1185">Reference proteome</keyword>
<comment type="similarity">
    <text evidence="2">Belongs to the glutaredoxin family. CC-type subfamily.</text>
</comment>
<dbReference type="CDD" id="cd03419">
    <property type="entry name" value="GRX_GRXh_1_2_like"/>
    <property type="match status" value="1"/>
</dbReference>
<reference evidence="6 7" key="1">
    <citation type="submission" date="2021-07" db="EMBL/GenBank/DDBJ databases">
        <title>The Aristolochia fimbriata genome: insights into angiosperm evolution, floral development and chemical biosynthesis.</title>
        <authorList>
            <person name="Jiao Y."/>
        </authorList>
    </citation>
    <scope>NUCLEOTIDE SEQUENCE [LARGE SCALE GENOMIC DNA]</scope>
    <source>
        <strain evidence="6">IBCAS-2021</strain>
        <tissue evidence="6">Leaf</tissue>
    </source>
</reference>
<comment type="subcellular location">
    <subcellularLocation>
        <location evidence="1">Cytoplasm</location>
    </subcellularLocation>
</comment>
<dbReference type="InterPro" id="IPR036249">
    <property type="entry name" value="Thioredoxin-like_sf"/>
</dbReference>
<evidence type="ECO:0000256" key="2">
    <source>
        <dbReference type="ARBA" id="ARBA00007568"/>
    </source>
</evidence>
<dbReference type="PROSITE" id="PS51257">
    <property type="entry name" value="PROKAR_LIPOPROTEIN"/>
    <property type="match status" value="1"/>
</dbReference>
<dbReference type="PROSITE" id="PS51354">
    <property type="entry name" value="GLUTAREDOXIN_2"/>
    <property type="match status" value="1"/>
</dbReference>
<evidence type="ECO:0000256" key="3">
    <source>
        <dbReference type="ARBA" id="ARBA00022490"/>
    </source>
</evidence>
<feature type="domain" description="Glutaredoxin" evidence="5">
    <location>
        <begin position="13"/>
        <end position="76"/>
    </location>
</feature>
<proteinExistence type="inferred from homology"/>
<dbReference type="SUPFAM" id="SSF52833">
    <property type="entry name" value="Thioredoxin-like"/>
    <property type="match status" value="1"/>
</dbReference>
<dbReference type="Pfam" id="PF00462">
    <property type="entry name" value="Glutaredoxin"/>
    <property type="match status" value="1"/>
</dbReference>
<accession>A0AAV7FG41</accession>
<dbReference type="EMBL" id="JAINDJ010000002">
    <property type="protein sequence ID" value="KAG9459801.1"/>
    <property type="molecule type" value="Genomic_DNA"/>
</dbReference>
<dbReference type="Gene3D" id="3.40.30.10">
    <property type="entry name" value="Glutaredoxin"/>
    <property type="match status" value="1"/>
</dbReference>
<protein>
    <recommendedName>
        <fullName evidence="5">Glutaredoxin domain-containing protein</fullName>
    </recommendedName>
</protein>
<dbReference type="NCBIfam" id="TIGR02189">
    <property type="entry name" value="GlrX-like_plant"/>
    <property type="match status" value="1"/>
</dbReference>
<name>A0AAV7FG41_ARIFI</name>
<evidence type="ECO:0000256" key="1">
    <source>
        <dbReference type="ARBA" id="ARBA00004496"/>
    </source>
</evidence>
<gene>
    <name evidence="6" type="ORF">H6P81_004309</name>
</gene>
<evidence type="ECO:0000313" key="7">
    <source>
        <dbReference type="Proteomes" id="UP000825729"/>
    </source>
</evidence>